<evidence type="ECO:0000313" key="2">
    <source>
        <dbReference type="Proteomes" id="UP000740754"/>
    </source>
</evidence>
<keyword evidence="2" id="KW-1185">Reference proteome</keyword>
<dbReference type="Pfam" id="PF06035">
    <property type="entry name" value="Peptidase_C93"/>
    <property type="match status" value="1"/>
</dbReference>
<reference evidence="1 2" key="1">
    <citation type="submission" date="2020-04" db="EMBL/GenBank/DDBJ databases">
        <title>Draft Whole-Genome sequence of Marichromatium bheemlicum DSM 18632, type strain.</title>
        <authorList>
            <person name="Kyndt J.A."/>
            <person name="Meyer T.E."/>
        </authorList>
    </citation>
    <scope>NUCLEOTIDE SEQUENCE [LARGE SCALE GENOMIC DNA]</scope>
    <source>
        <strain evidence="1 2">DSM 18632</strain>
    </source>
</reference>
<dbReference type="Proteomes" id="UP000740754">
    <property type="component" value="Unassembled WGS sequence"/>
</dbReference>
<dbReference type="EMBL" id="JAAXKX010000031">
    <property type="protein sequence ID" value="NKN34567.1"/>
    <property type="molecule type" value="Genomic_DNA"/>
</dbReference>
<sequence>MPGFRPPVLALPLLVIVLLAGLLPVPSAAGAALGERPVFGLSGRLFTNFRPIPKWQRLLERYRVEEAKDARCRRGGAGNCPYREWRALIERLRGRDRLTQVEEVNRFANRWRYIEDRVNWGVADYWATPGEFFERAGDCEDYAIVKFMSLRALGFRNDDLLLVAVKDQNLGVGHAVALVSVRGRTLLLDNQIKQVVEADRVRHYQPVYAANEEVWWLYRPR</sequence>
<dbReference type="PANTHER" id="PTHR39327">
    <property type="match status" value="1"/>
</dbReference>
<evidence type="ECO:0008006" key="3">
    <source>
        <dbReference type="Google" id="ProtNLM"/>
    </source>
</evidence>
<dbReference type="Gene3D" id="3.10.620.30">
    <property type="match status" value="1"/>
</dbReference>
<accession>A0ABX1IAK5</accession>
<dbReference type="PANTHER" id="PTHR39327:SF1">
    <property type="entry name" value="BLR5470 PROTEIN"/>
    <property type="match status" value="1"/>
</dbReference>
<protein>
    <recommendedName>
        <fullName evidence="3">Transglutaminase-like cysteine proteinase BTLCP</fullName>
    </recommendedName>
</protein>
<evidence type="ECO:0000313" key="1">
    <source>
        <dbReference type="EMBL" id="NKN34567.1"/>
    </source>
</evidence>
<dbReference type="RefSeq" id="WP_168670939.1">
    <property type="nucleotide sequence ID" value="NZ_JAAXKX010000031.1"/>
</dbReference>
<name>A0ABX1IAK5_9GAMM</name>
<comment type="caution">
    <text evidence="1">The sequence shown here is derived from an EMBL/GenBank/DDBJ whole genome shotgun (WGS) entry which is preliminary data.</text>
</comment>
<dbReference type="InterPro" id="IPR010319">
    <property type="entry name" value="Transglutaminase-like_Cys_pept"/>
</dbReference>
<proteinExistence type="predicted"/>
<organism evidence="1 2">
    <name type="scientific">Marichromatium bheemlicum</name>
    <dbReference type="NCBI Taxonomy" id="365339"/>
    <lineage>
        <taxon>Bacteria</taxon>
        <taxon>Pseudomonadati</taxon>
        <taxon>Pseudomonadota</taxon>
        <taxon>Gammaproteobacteria</taxon>
        <taxon>Chromatiales</taxon>
        <taxon>Chromatiaceae</taxon>
        <taxon>Marichromatium</taxon>
    </lineage>
</organism>
<gene>
    <name evidence="1" type="ORF">HF203_15210</name>
</gene>